<dbReference type="InterPro" id="IPR050155">
    <property type="entry name" value="HAD-like_hydrolase_sf"/>
</dbReference>
<name>C6WDL9_ACTMD</name>
<reference evidence="1 2" key="1">
    <citation type="journal article" date="2009" name="Stand. Genomic Sci.">
        <title>Complete genome sequence of Actinosynnema mirum type strain (101).</title>
        <authorList>
            <person name="Land M."/>
            <person name="Lapidus A."/>
            <person name="Mayilraj S."/>
            <person name="Chen F."/>
            <person name="Copeland A."/>
            <person name="Del Rio T.G."/>
            <person name="Nolan M."/>
            <person name="Lucas S."/>
            <person name="Tice H."/>
            <person name="Cheng J.F."/>
            <person name="Chertkov O."/>
            <person name="Bruce D."/>
            <person name="Goodwin L."/>
            <person name="Pitluck S."/>
            <person name="Rohde M."/>
            <person name="Goker M."/>
            <person name="Pati A."/>
            <person name="Ivanova N."/>
            <person name="Mavromatis K."/>
            <person name="Chen A."/>
            <person name="Palaniappan K."/>
            <person name="Hauser L."/>
            <person name="Chang Y.J."/>
            <person name="Jeffries C.C."/>
            <person name="Brettin T."/>
            <person name="Detter J.C."/>
            <person name="Han C."/>
            <person name="Chain P."/>
            <person name="Tindall B.J."/>
            <person name="Bristow J."/>
            <person name="Eisen J.A."/>
            <person name="Markowitz V."/>
            <person name="Hugenholtz P."/>
            <person name="Kyrpides N.C."/>
            <person name="Klenk H.P."/>
        </authorList>
    </citation>
    <scope>NUCLEOTIDE SEQUENCE [LARGE SCALE GENOMIC DNA]</scope>
    <source>
        <strain evidence="2">ATCC 29888 / DSM 43827 / JCM 3225 / NBRC 14064 / NCIMB 13271 / NRRL B-12336 / IMRU 3971 / 101</strain>
    </source>
</reference>
<dbReference type="Proteomes" id="UP000002213">
    <property type="component" value="Chromosome"/>
</dbReference>
<dbReference type="SFLD" id="SFLDG01129">
    <property type="entry name" value="C1.5:_HAD__Beta-PGM__Phosphata"/>
    <property type="match status" value="1"/>
</dbReference>
<organism evidence="1 2">
    <name type="scientific">Actinosynnema mirum (strain ATCC 29888 / DSM 43827 / JCM 3225 / NBRC 14064 / NCIMB 13271 / NRRL B-12336 / IMRU 3971 / 101)</name>
    <dbReference type="NCBI Taxonomy" id="446462"/>
    <lineage>
        <taxon>Bacteria</taxon>
        <taxon>Bacillati</taxon>
        <taxon>Actinomycetota</taxon>
        <taxon>Actinomycetes</taxon>
        <taxon>Pseudonocardiales</taxon>
        <taxon>Pseudonocardiaceae</taxon>
        <taxon>Actinosynnema</taxon>
    </lineage>
</organism>
<dbReference type="GO" id="GO:0006281">
    <property type="term" value="P:DNA repair"/>
    <property type="evidence" value="ECO:0007669"/>
    <property type="project" value="TreeGrafter"/>
</dbReference>
<dbReference type="eggNOG" id="COG0546">
    <property type="taxonomic scope" value="Bacteria"/>
</dbReference>
<dbReference type="AlphaFoldDB" id="C6WDL9"/>
<evidence type="ECO:0000313" key="1">
    <source>
        <dbReference type="EMBL" id="ACU39656.1"/>
    </source>
</evidence>
<sequence>MKTLVLWDIDLTLIDASGLGHAWYGTALRTVSGLELVHRPSYAGRTERAISRQLLLSHDLEATDELISRLHAELVAVARLEHGRLAERGRALPGAAAVLEALAGEPGVVQSLVTGNLVEIARYKLAAFELEKHLDFAIGGFGELSDDRPDLVREAVRLATAKHGVAPESVVVVGDTPHDVDAALHHGYRAVAVATGRSDVAELEASGAHAVLVDLSDTADVVDVLLGRR</sequence>
<proteinExistence type="predicted"/>
<dbReference type="SUPFAM" id="SSF56784">
    <property type="entry name" value="HAD-like"/>
    <property type="match status" value="1"/>
</dbReference>
<dbReference type="STRING" id="446462.Amir_5846"/>
<dbReference type="EMBL" id="CP001630">
    <property type="protein sequence ID" value="ACU39656.1"/>
    <property type="molecule type" value="Genomic_DNA"/>
</dbReference>
<protein>
    <submittedName>
        <fullName evidence="1">Haloacid dehalogenase domain protein hydrolase</fullName>
    </submittedName>
</protein>
<dbReference type="SFLD" id="SFLDS00003">
    <property type="entry name" value="Haloacid_Dehalogenase"/>
    <property type="match status" value="1"/>
</dbReference>
<dbReference type="PANTHER" id="PTHR43434:SF1">
    <property type="entry name" value="PHOSPHOGLYCOLATE PHOSPHATASE"/>
    <property type="match status" value="1"/>
</dbReference>
<dbReference type="GO" id="GO:0008967">
    <property type="term" value="F:phosphoglycolate phosphatase activity"/>
    <property type="evidence" value="ECO:0007669"/>
    <property type="project" value="TreeGrafter"/>
</dbReference>
<dbReference type="HOGENOM" id="CLU_045011_18_0_11"/>
<keyword evidence="1" id="KW-0378">Hydrolase</keyword>
<gene>
    <name evidence="1" type="ordered locus">Amir_5846</name>
</gene>
<dbReference type="KEGG" id="ami:Amir_5846"/>
<dbReference type="InterPro" id="IPR036412">
    <property type="entry name" value="HAD-like_sf"/>
</dbReference>
<keyword evidence="2" id="KW-1185">Reference proteome</keyword>
<dbReference type="Gene3D" id="1.10.150.240">
    <property type="entry name" value="Putative phosphatase, domain 2"/>
    <property type="match status" value="1"/>
</dbReference>
<dbReference type="InterPro" id="IPR023198">
    <property type="entry name" value="PGP-like_dom2"/>
</dbReference>
<dbReference type="InterPro" id="IPR023214">
    <property type="entry name" value="HAD_sf"/>
</dbReference>
<dbReference type="Gene3D" id="3.40.50.1000">
    <property type="entry name" value="HAD superfamily/HAD-like"/>
    <property type="match status" value="1"/>
</dbReference>
<dbReference type="Pfam" id="PF12710">
    <property type="entry name" value="HAD"/>
    <property type="match status" value="1"/>
</dbReference>
<evidence type="ECO:0000313" key="2">
    <source>
        <dbReference type="Proteomes" id="UP000002213"/>
    </source>
</evidence>
<accession>C6WDL9</accession>
<dbReference type="RefSeq" id="WP_015804541.1">
    <property type="nucleotide sequence ID" value="NC_013093.1"/>
</dbReference>
<dbReference type="PANTHER" id="PTHR43434">
    <property type="entry name" value="PHOSPHOGLYCOLATE PHOSPHATASE"/>
    <property type="match status" value="1"/>
</dbReference>